<dbReference type="GO" id="GO:0016853">
    <property type="term" value="F:isomerase activity"/>
    <property type="evidence" value="ECO:0007669"/>
    <property type="project" value="UniProtKB-KW"/>
</dbReference>
<gene>
    <name evidence="2" type="ORF">ACFQ03_05285</name>
</gene>
<dbReference type="InterPro" id="IPR036237">
    <property type="entry name" value="Xyl_isomerase-like_sf"/>
</dbReference>
<dbReference type="Pfam" id="PF01261">
    <property type="entry name" value="AP_endonuc_2"/>
    <property type="match status" value="1"/>
</dbReference>
<dbReference type="RefSeq" id="WP_144932957.1">
    <property type="nucleotide sequence ID" value="NZ_JBHTIU010000016.1"/>
</dbReference>
<protein>
    <submittedName>
        <fullName evidence="2">Sugar phosphate isomerase/epimerase family protein</fullName>
    </submittedName>
</protein>
<reference evidence="3" key="1">
    <citation type="journal article" date="2019" name="Int. J. Syst. Evol. Microbiol.">
        <title>The Global Catalogue of Microorganisms (GCM) 10K type strain sequencing project: providing services to taxonomists for standard genome sequencing and annotation.</title>
        <authorList>
            <consortium name="The Broad Institute Genomics Platform"/>
            <consortium name="The Broad Institute Genome Sequencing Center for Infectious Disease"/>
            <person name="Wu L."/>
            <person name="Ma J."/>
        </authorList>
    </citation>
    <scope>NUCLEOTIDE SEQUENCE [LARGE SCALE GENOMIC DNA]</scope>
    <source>
        <strain evidence="3">CCUG 57263</strain>
    </source>
</reference>
<sequence>MKYSVFTVMLPELSPQEAIHELKKAGYDGVEWRVTAIDPAKQEEPPSFWGNNRCTVDTQSSEEDILSLKAETELAGLEIPALACYLQCGDVEGTARGMQIAQWFGASAIRVGVPMYNRSKRYQELLEEGRSYLEEVQKLSRQYGVQGWIEIHMNNIASSASLAHRLVEGFDPEHIGVIYDPGNMVYEGYEQYRMGLELLGPYLAHVHVKNAHWVRTNDPNRHIWQADSCPVSEGVANWKQIVDDLKTVGYDRWLSFEDFSRSGTGEELLARNLQYMKSLV</sequence>
<dbReference type="InterPro" id="IPR013022">
    <property type="entry name" value="Xyl_isomerase-like_TIM-brl"/>
</dbReference>
<evidence type="ECO:0000313" key="3">
    <source>
        <dbReference type="Proteomes" id="UP001597120"/>
    </source>
</evidence>
<dbReference type="PANTHER" id="PTHR12110">
    <property type="entry name" value="HYDROXYPYRUVATE ISOMERASE"/>
    <property type="match status" value="1"/>
</dbReference>
<dbReference type="EMBL" id="JBHTIU010000016">
    <property type="protein sequence ID" value="MFD0868553.1"/>
    <property type="molecule type" value="Genomic_DNA"/>
</dbReference>
<comment type="caution">
    <text evidence="2">The sequence shown here is derived from an EMBL/GenBank/DDBJ whole genome shotgun (WGS) entry which is preliminary data.</text>
</comment>
<dbReference type="SUPFAM" id="SSF51658">
    <property type="entry name" value="Xylose isomerase-like"/>
    <property type="match status" value="1"/>
</dbReference>
<dbReference type="Gene3D" id="3.20.20.150">
    <property type="entry name" value="Divalent-metal-dependent TIM barrel enzymes"/>
    <property type="match status" value="1"/>
</dbReference>
<keyword evidence="2" id="KW-0413">Isomerase</keyword>
<name>A0ABW3D559_9BACL</name>
<evidence type="ECO:0000313" key="2">
    <source>
        <dbReference type="EMBL" id="MFD0868553.1"/>
    </source>
</evidence>
<dbReference type="Proteomes" id="UP001597120">
    <property type="component" value="Unassembled WGS sequence"/>
</dbReference>
<accession>A0ABW3D559</accession>
<dbReference type="InterPro" id="IPR050312">
    <property type="entry name" value="IolE/XylAMocC-like"/>
</dbReference>
<organism evidence="2 3">
    <name type="scientific">Paenibacillus residui</name>
    <dbReference type="NCBI Taxonomy" id="629724"/>
    <lineage>
        <taxon>Bacteria</taxon>
        <taxon>Bacillati</taxon>
        <taxon>Bacillota</taxon>
        <taxon>Bacilli</taxon>
        <taxon>Bacillales</taxon>
        <taxon>Paenibacillaceae</taxon>
        <taxon>Paenibacillus</taxon>
    </lineage>
</organism>
<feature type="domain" description="Xylose isomerase-like TIM barrel" evidence="1">
    <location>
        <begin position="20"/>
        <end position="278"/>
    </location>
</feature>
<proteinExistence type="predicted"/>
<keyword evidence="3" id="KW-1185">Reference proteome</keyword>
<evidence type="ECO:0000259" key="1">
    <source>
        <dbReference type="Pfam" id="PF01261"/>
    </source>
</evidence>